<dbReference type="EMBL" id="MHLF01000035">
    <property type="protein sequence ID" value="OGZ02893.1"/>
    <property type="molecule type" value="Genomic_DNA"/>
</dbReference>
<proteinExistence type="predicted"/>
<accession>A0A1G2CND7</accession>
<protein>
    <submittedName>
        <fullName evidence="2">Uncharacterized protein</fullName>
    </submittedName>
</protein>
<organism evidence="2 3">
    <name type="scientific">Candidatus Liptonbacteria bacterium RIFOXYC1_FULL_36_8</name>
    <dbReference type="NCBI Taxonomy" id="1798655"/>
    <lineage>
        <taxon>Bacteria</taxon>
        <taxon>Candidatus Liptoniibacteriota</taxon>
    </lineage>
</organism>
<gene>
    <name evidence="2" type="ORF">A2430_02320</name>
</gene>
<evidence type="ECO:0000256" key="1">
    <source>
        <dbReference type="SAM" id="Phobius"/>
    </source>
</evidence>
<dbReference type="Proteomes" id="UP000177246">
    <property type="component" value="Unassembled WGS sequence"/>
</dbReference>
<name>A0A1G2CND7_9BACT</name>
<comment type="caution">
    <text evidence="2">The sequence shown here is derived from an EMBL/GenBank/DDBJ whole genome shotgun (WGS) entry which is preliminary data.</text>
</comment>
<keyword evidence="1" id="KW-0472">Membrane</keyword>
<sequence>MNENDGIPKKAWKILFWTSGIFMILVLIGLCLSAGWFSNFSSFYQKKLIGQQTQAEESITFAPGEIKKEIQLTPGKWTSWIKMPTTRWTYRLSEKTLVQFYGEQPFFDEPGRMIDFGSKVGVFRFSGCGVVTVTQP</sequence>
<evidence type="ECO:0000313" key="3">
    <source>
        <dbReference type="Proteomes" id="UP000177246"/>
    </source>
</evidence>
<keyword evidence="1" id="KW-1133">Transmembrane helix</keyword>
<feature type="transmembrane region" description="Helical" evidence="1">
    <location>
        <begin position="14"/>
        <end position="37"/>
    </location>
</feature>
<evidence type="ECO:0000313" key="2">
    <source>
        <dbReference type="EMBL" id="OGZ02893.1"/>
    </source>
</evidence>
<reference evidence="2 3" key="1">
    <citation type="journal article" date="2016" name="Nat. Commun.">
        <title>Thousands of microbial genomes shed light on interconnected biogeochemical processes in an aquifer system.</title>
        <authorList>
            <person name="Anantharaman K."/>
            <person name="Brown C.T."/>
            <person name="Hug L.A."/>
            <person name="Sharon I."/>
            <person name="Castelle C.J."/>
            <person name="Probst A.J."/>
            <person name="Thomas B.C."/>
            <person name="Singh A."/>
            <person name="Wilkins M.J."/>
            <person name="Karaoz U."/>
            <person name="Brodie E.L."/>
            <person name="Williams K.H."/>
            <person name="Hubbard S.S."/>
            <person name="Banfield J.F."/>
        </authorList>
    </citation>
    <scope>NUCLEOTIDE SEQUENCE [LARGE SCALE GENOMIC DNA]</scope>
</reference>
<dbReference type="AlphaFoldDB" id="A0A1G2CND7"/>
<keyword evidence="1" id="KW-0812">Transmembrane</keyword>